<comment type="similarity">
    <text evidence="2">Belongs to the asparagine synthetase family.</text>
</comment>
<dbReference type="PANTHER" id="PTHR43284:SF1">
    <property type="entry name" value="ASPARAGINE SYNTHETASE"/>
    <property type="match status" value="1"/>
</dbReference>
<keyword evidence="4 9" id="KW-0547">Nucleotide-binding</keyword>
<dbReference type="CDD" id="cd00712">
    <property type="entry name" value="AsnB"/>
    <property type="match status" value="1"/>
</dbReference>
<dbReference type="Gene3D" id="3.60.20.10">
    <property type="entry name" value="Glutamine Phosphoribosylpyrophosphate, subunit 1, domain 1"/>
    <property type="match status" value="1"/>
</dbReference>
<feature type="domain" description="Glutamine amidotransferase type-2" evidence="11">
    <location>
        <begin position="2"/>
        <end position="214"/>
    </location>
</feature>
<evidence type="ECO:0000256" key="9">
    <source>
        <dbReference type="PIRSR" id="PIRSR001589-2"/>
    </source>
</evidence>
<sequence length="627" mass="71491">MCGISGIFNLHTAHPIDTELLQTINRLQSHRGPDDEGYFFDQNIGLAHRRLSIIDLSGGHQPVFNETKSVCVVFNGEIYNFQPLVTELANCGHTFSTLSDTEVIVHAWEQWGVECLQRFQGMFCFALWDQNTQQLFIARDRLGKKPLYYSKTQRGQIVFGSELKVLLGHPDVDKTLRDEMAEEFLMFGYVPDPYTAYQHIFKLEPAHYLLLSPNAKVTPQAYWDLPAPQHIQSWDETQQAMIDHLKAAVNIRMLADVPLGAFLSGGVDSSAVVAMMAHYQDDPINTCAIGFNESDFDESDYADQIAQRYHTNHTLKVISADEYDLIDKLTDVYDEPFADSSALPTYRVCELARQSVKVALTGDGGDEVFAGYRRYRLQMAEQQLRGTLPYSVRKPIFGILGKVYPKADWAPQFLRAKTTFQSLAMDPIEAYGNTMSRLRADQRQALFTPQYQKRLNGYSGLEVIKHHAKNAPTEDPLKRIQYLDIKTWLAGDILTKIDRASMVHSLETRAPLLDHKLIEWAYSIDNQSNIHGNQGKYAFKKALEPYVDSNILYRPKMGFSIPIAQWFRGPLKEKLAHTVLSERMFDCGYFRPEALKQLVHQHTSGRSDHSDALWCLLMFGQFLNRQA</sequence>
<keyword evidence="13" id="KW-1185">Reference proteome</keyword>
<dbReference type="GO" id="GO:0016740">
    <property type="term" value="F:transferase activity"/>
    <property type="evidence" value="ECO:0007669"/>
    <property type="project" value="UniProtKB-KW"/>
</dbReference>
<keyword evidence="12" id="KW-0808">Transferase</keyword>
<dbReference type="PROSITE" id="PS51278">
    <property type="entry name" value="GATASE_TYPE_2"/>
    <property type="match status" value="1"/>
</dbReference>
<evidence type="ECO:0000256" key="3">
    <source>
        <dbReference type="ARBA" id="ARBA00012737"/>
    </source>
</evidence>
<proteinExistence type="inferred from homology"/>
<dbReference type="GO" id="GO:0005829">
    <property type="term" value="C:cytosol"/>
    <property type="evidence" value="ECO:0007669"/>
    <property type="project" value="TreeGrafter"/>
</dbReference>
<dbReference type="InterPro" id="IPR017539">
    <property type="entry name" value="XrtA_amidotfase"/>
</dbReference>
<feature type="active site" description="For GATase activity" evidence="8">
    <location>
        <position position="2"/>
    </location>
</feature>
<dbReference type="EMBL" id="WEKT01000060">
    <property type="protein sequence ID" value="MZI95541.1"/>
    <property type="molecule type" value="Genomic_DNA"/>
</dbReference>
<accession>A0A7X4RW12</accession>
<keyword evidence="8" id="KW-0061">Asparagine biosynthesis</keyword>
<comment type="caution">
    <text evidence="12">The sequence shown here is derived from an EMBL/GenBank/DDBJ whole genome shotgun (WGS) entry which is preliminary data.</text>
</comment>
<dbReference type="InterPro" id="IPR051786">
    <property type="entry name" value="ASN_synthetase/amidase"/>
</dbReference>
<dbReference type="CDD" id="cd01991">
    <property type="entry name" value="Asn_synthase_B_C"/>
    <property type="match status" value="1"/>
</dbReference>
<dbReference type="Pfam" id="PF13537">
    <property type="entry name" value="GATase_7"/>
    <property type="match status" value="1"/>
</dbReference>
<dbReference type="InterPro" id="IPR006426">
    <property type="entry name" value="Asn_synth_AEB"/>
</dbReference>
<dbReference type="InterPro" id="IPR033738">
    <property type="entry name" value="AsnB_N"/>
</dbReference>
<evidence type="ECO:0000256" key="1">
    <source>
        <dbReference type="ARBA" id="ARBA00005187"/>
    </source>
</evidence>
<dbReference type="GO" id="GO:0006529">
    <property type="term" value="P:asparagine biosynthetic process"/>
    <property type="evidence" value="ECO:0007669"/>
    <property type="project" value="UniProtKB-KW"/>
</dbReference>
<evidence type="ECO:0000313" key="12">
    <source>
        <dbReference type="EMBL" id="MZI95541.1"/>
    </source>
</evidence>
<gene>
    <name evidence="12" type="ORF">F9817_20385</name>
</gene>
<feature type="site" description="Important for beta-aspartyl-AMP intermediate formation" evidence="10">
    <location>
        <position position="363"/>
    </location>
</feature>
<evidence type="ECO:0000313" key="13">
    <source>
        <dbReference type="Proteomes" id="UP000462621"/>
    </source>
</evidence>
<evidence type="ECO:0000256" key="10">
    <source>
        <dbReference type="PIRSR" id="PIRSR001589-3"/>
    </source>
</evidence>
<dbReference type="InterPro" id="IPR017932">
    <property type="entry name" value="GATase_2_dom"/>
</dbReference>
<dbReference type="PANTHER" id="PTHR43284">
    <property type="entry name" value="ASPARAGINE SYNTHETASE (GLUTAMINE-HYDROLYZING)"/>
    <property type="match status" value="1"/>
</dbReference>
<comment type="catalytic activity">
    <reaction evidence="7">
        <text>L-aspartate + L-glutamine + ATP + H2O = L-asparagine + L-glutamate + AMP + diphosphate + H(+)</text>
        <dbReference type="Rhea" id="RHEA:12228"/>
        <dbReference type="ChEBI" id="CHEBI:15377"/>
        <dbReference type="ChEBI" id="CHEBI:15378"/>
        <dbReference type="ChEBI" id="CHEBI:29985"/>
        <dbReference type="ChEBI" id="CHEBI:29991"/>
        <dbReference type="ChEBI" id="CHEBI:30616"/>
        <dbReference type="ChEBI" id="CHEBI:33019"/>
        <dbReference type="ChEBI" id="CHEBI:58048"/>
        <dbReference type="ChEBI" id="CHEBI:58359"/>
        <dbReference type="ChEBI" id="CHEBI:456215"/>
        <dbReference type="EC" id="6.3.5.4"/>
    </reaction>
</comment>
<evidence type="ECO:0000256" key="6">
    <source>
        <dbReference type="ARBA" id="ARBA00022962"/>
    </source>
</evidence>
<name>A0A7X4RW12_9VIBR</name>
<evidence type="ECO:0000256" key="5">
    <source>
        <dbReference type="ARBA" id="ARBA00022840"/>
    </source>
</evidence>
<dbReference type="SUPFAM" id="SSF52402">
    <property type="entry name" value="Adenine nucleotide alpha hydrolases-like"/>
    <property type="match status" value="1"/>
</dbReference>
<dbReference type="AlphaFoldDB" id="A0A7X4RW12"/>
<dbReference type="EC" id="6.3.5.4" evidence="3"/>
<dbReference type="InterPro" id="IPR029055">
    <property type="entry name" value="Ntn_hydrolases_N"/>
</dbReference>
<dbReference type="PIRSF" id="PIRSF001589">
    <property type="entry name" value="Asn_synthetase_glu-h"/>
    <property type="match status" value="1"/>
</dbReference>
<dbReference type="NCBIfam" id="TIGR01536">
    <property type="entry name" value="asn_synth_AEB"/>
    <property type="match status" value="1"/>
</dbReference>
<dbReference type="NCBIfam" id="TIGR03108">
    <property type="entry name" value="eps_aminotran_1"/>
    <property type="match status" value="1"/>
</dbReference>
<dbReference type="InterPro" id="IPR014729">
    <property type="entry name" value="Rossmann-like_a/b/a_fold"/>
</dbReference>
<feature type="binding site" evidence="9">
    <location>
        <position position="289"/>
    </location>
    <ligand>
        <name>ATP</name>
        <dbReference type="ChEBI" id="CHEBI:30616"/>
    </ligand>
</feature>
<keyword evidence="8" id="KW-0028">Amino-acid biosynthesis</keyword>
<dbReference type="Gene3D" id="3.40.50.620">
    <property type="entry name" value="HUPs"/>
    <property type="match status" value="1"/>
</dbReference>
<comment type="pathway">
    <text evidence="1">Amino-acid biosynthesis; L-asparagine biosynthesis; L-asparagine from L-aspartate (L-Gln route): step 1/1.</text>
</comment>
<protein>
    <recommendedName>
        <fullName evidence="3">asparagine synthase (glutamine-hydrolyzing)</fullName>
        <ecNumber evidence="3">6.3.5.4</ecNumber>
    </recommendedName>
</protein>
<dbReference type="RefSeq" id="WP_161158037.1">
    <property type="nucleotide sequence ID" value="NZ_WEKT01000060.1"/>
</dbReference>
<dbReference type="Proteomes" id="UP000462621">
    <property type="component" value="Unassembled WGS sequence"/>
</dbReference>
<evidence type="ECO:0000256" key="8">
    <source>
        <dbReference type="PIRSR" id="PIRSR001589-1"/>
    </source>
</evidence>
<feature type="binding site" evidence="9">
    <location>
        <position position="100"/>
    </location>
    <ligand>
        <name>L-glutamine</name>
        <dbReference type="ChEBI" id="CHEBI:58359"/>
    </ligand>
</feature>
<evidence type="ECO:0000256" key="4">
    <source>
        <dbReference type="ARBA" id="ARBA00022741"/>
    </source>
</evidence>
<keyword evidence="5 9" id="KW-0067">ATP-binding</keyword>
<dbReference type="InterPro" id="IPR001962">
    <property type="entry name" value="Asn_synthase"/>
</dbReference>
<evidence type="ECO:0000259" key="11">
    <source>
        <dbReference type="PROSITE" id="PS51278"/>
    </source>
</evidence>
<dbReference type="GO" id="GO:0004066">
    <property type="term" value="F:asparagine synthase (glutamine-hydrolyzing) activity"/>
    <property type="evidence" value="ECO:0007669"/>
    <property type="project" value="UniProtKB-EC"/>
</dbReference>
<evidence type="ECO:0000256" key="7">
    <source>
        <dbReference type="ARBA" id="ARBA00048741"/>
    </source>
</evidence>
<reference evidence="12 13" key="1">
    <citation type="submission" date="2019-10" db="EMBL/GenBank/DDBJ databases">
        <title>Vibrio sp. nov. isolated from a shrimp pond.</title>
        <authorList>
            <person name="Gomez-Gil B."/>
            <person name="Enciso-Ibarra J."/>
            <person name="Enciso-Ibarra K."/>
            <person name="Bolan-Mejia C."/>
        </authorList>
    </citation>
    <scope>NUCLEOTIDE SEQUENCE [LARGE SCALE GENOMIC DNA]</scope>
    <source>
        <strain evidence="12 13">CAIM 722</strain>
    </source>
</reference>
<keyword evidence="6 8" id="KW-0315">Glutamine amidotransferase</keyword>
<dbReference type="Pfam" id="PF00733">
    <property type="entry name" value="Asn_synthase"/>
    <property type="match status" value="1"/>
</dbReference>
<dbReference type="SUPFAM" id="SSF56235">
    <property type="entry name" value="N-terminal nucleophile aminohydrolases (Ntn hydrolases)"/>
    <property type="match status" value="1"/>
</dbReference>
<dbReference type="GO" id="GO:0005524">
    <property type="term" value="F:ATP binding"/>
    <property type="evidence" value="ECO:0007669"/>
    <property type="project" value="UniProtKB-KW"/>
</dbReference>
<organism evidence="12 13">
    <name type="scientific">Vibrio eleionomae</name>
    <dbReference type="NCBI Taxonomy" id="2653505"/>
    <lineage>
        <taxon>Bacteria</taxon>
        <taxon>Pseudomonadati</taxon>
        <taxon>Pseudomonadota</taxon>
        <taxon>Gammaproteobacteria</taxon>
        <taxon>Vibrionales</taxon>
        <taxon>Vibrionaceae</taxon>
        <taxon>Vibrio</taxon>
    </lineage>
</organism>
<evidence type="ECO:0000256" key="2">
    <source>
        <dbReference type="ARBA" id="ARBA00005752"/>
    </source>
</evidence>